<proteinExistence type="predicted"/>
<evidence type="ECO:0000313" key="1">
    <source>
        <dbReference type="EMBL" id="MFM9331847.1"/>
    </source>
</evidence>
<name>A0ACC7P8Z3_9BACL</name>
<accession>A0ACC7P8Z3</accession>
<sequence length="323" mass="37197">MIILDIKNNVVKLNYLQKYIKYFYISRSCSMYFPGIEAFLAIVRTQSISKAADWLHLSQATVSYRLKTLEQEMGGLLVERRKGASRISLTPKGENFFSIAERWEALSRETQILQASGSQLSLAISAAESISHFVLPPVYKMLNQHTPLIRLQIRTQHTQEAFDSIERREMDVAFVVREIVSPSVTVKPFFTEEMVLLRLAVPGRKAGDTVEMEELAAQHEVFINWNREFQFRHDQWWDPLCPSRVHLDTAGLITTFLNDAKQWTIVPASIGEHMMRMGDFVLQKLSVPVPPRICYKVTHKFPNQALHEPLRILDTYLQDIFGS</sequence>
<gene>
    <name evidence="1" type="ORF">ACI1P1_26475</name>
</gene>
<comment type="caution">
    <text evidence="1">The sequence shown here is derived from an EMBL/GenBank/DDBJ whole genome shotgun (WGS) entry which is preliminary data.</text>
</comment>
<evidence type="ECO:0000313" key="2">
    <source>
        <dbReference type="Proteomes" id="UP001631969"/>
    </source>
</evidence>
<protein>
    <submittedName>
        <fullName evidence="1">LysR family transcriptional regulator</fullName>
    </submittedName>
</protein>
<dbReference type="Proteomes" id="UP001631969">
    <property type="component" value="Unassembled WGS sequence"/>
</dbReference>
<reference evidence="1" key="1">
    <citation type="submission" date="2024-12" db="EMBL/GenBank/DDBJ databases">
        <authorList>
            <person name="Wu N."/>
        </authorList>
    </citation>
    <scope>NUCLEOTIDE SEQUENCE</scope>
    <source>
        <strain evidence="1">P15</strain>
    </source>
</reference>
<organism evidence="1 2">
    <name type="scientific">Paenibacillus mesotrionivorans</name>
    <dbReference type="NCBI Taxonomy" id="3160968"/>
    <lineage>
        <taxon>Bacteria</taxon>
        <taxon>Bacillati</taxon>
        <taxon>Bacillota</taxon>
        <taxon>Bacilli</taxon>
        <taxon>Bacillales</taxon>
        <taxon>Paenibacillaceae</taxon>
        <taxon>Paenibacillus</taxon>
    </lineage>
</organism>
<dbReference type="EMBL" id="JBJURJ010000023">
    <property type="protein sequence ID" value="MFM9331847.1"/>
    <property type="molecule type" value="Genomic_DNA"/>
</dbReference>
<keyword evidence="2" id="KW-1185">Reference proteome</keyword>